<dbReference type="SUPFAM" id="SSF51735">
    <property type="entry name" value="NAD(P)-binding Rossmann-fold domains"/>
    <property type="match status" value="1"/>
</dbReference>
<dbReference type="InterPro" id="IPR036291">
    <property type="entry name" value="NAD(P)-bd_dom_sf"/>
</dbReference>
<comment type="cofactor">
    <cofactor evidence="1 6">
        <name>Zn(2+)</name>
        <dbReference type="ChEBI" id="CHEBI:29105"/>
    </cofactor>
</comment>
<dbReference type="SMART" id="SM00829">
    <property type="entry name" value="PKS_ER"/>
    <property type="match status" value="1"/>
</dbReference>
<evidence type="ECO:0000313" key="9">
    <source>
        <dbReference type="EMBL" id="MCP2333245.1"/>
    </source>
</evidence>
<dbReference type="Pfam" id="PF00107">
    <property type="entry name" value="ADH_zinc_N"/>
    <property type="match status" value="1"/>
</dbReference>
<feature type="domain" description="Enoyl reductase (ER)" evidence="8">
    <location>
        <begin position="7"/>
        <end position="334"/>
    </location>
</feature>
<dbReference type="SUPFAM" id="SSF50129">
    <property type="entry name" value="GroES-like"/>
    <property type="match status" value="1"/>
</dbReference>
<keyword evidence="5" id="KW-0560">Oxidoreductase</keyword>
<evidence type="ECO:0000256" key="4">
    <source>
        <dbReference type="ARBA" id="ARBA00022833"/>
    </source>
</evidence>
<proteinExistence type="inferred from homology"/>
<dbReference type="Pfam" id="PF08240">
    <property type="entry name" value="ADH_N"/>
    <property type="match status" value="1"/>
</dbReference>
<evidence type="ECO:0000256" key="7">
    <source>
        <dbReference type="SAM" id="MobiDB-lite"/>
    </source>
</evidence>
<dbReference type="CDD" id="cd05285">
    <property type="entry name" value="sorbitol_DH"/>
    <property type="match status" value="1"/>
</dbReference>
<dbReference type="InterPro" id="IPR020843">
    <property type="entry name" value="ER"/>
</dbReference>
<evidence type="ECO:0000256" key="2">
    <source>
        <dbReference type="ARBA" id="ARBA00008072"/>
    </source>
</evidence>
<keyword evidence="10" id="KW-1185">Reference proteome</keyword>
<dbReference type="InterPro" id="IPR013149">
    <property type="entry name" value="ADH-like_C"/>
</dbReference>
<dbReference type="EMBL" id="AUBJ02000001">
    <property type="protein sequence ID" value="MCP2333245.1"/>
    <property type="molecule type" value="Genomic_DNA"/>
</dbReference>
<evidence type="ECO:0000259" key="8">
    <source>
        <dbReference type="SMART" id="SM00829"/>
    </source>
</evidence>
<reference evidence="9 10" key="1">
    <citation type="submission" date="2013-07" db="EMBL/GenBank/DDBJ databases">
        <authorList>
            <consortium name="DOE Joint Genome Institute"/>
            <person name="Reeve W."/>
            <person name="Huntemann M."/>
            <person name="Han J."/>
            <person name="Chen A."/>
            <person name="Kyrpides N."/>
            <person name="Mavromatis K."/>
            <person name="Markowitz V."/>
            <person name="Palaniappan K."/>
            <person name="Ivanova N."/>
            <person name="Schaumberg A."/>
            <person name="Pati A."/>
            <person name="Liolios K."/>
            <person name="Nordberg H.P."/>
            <person name="Cantor M.N."/>
            <person name="Hua S.X."/>
            <person name="Woyke T."/>
        </authorList>
    </citation>
    <scope>NUCLEOTIDE SEQUENCE [LARGE SCALE GENOMIC DNA]</scope>
    <source>
        <strain evidence="9 10">DSM 43889</strain>
    </source>
</reference>
<keyword evidence="3 6" id="KW-0479">Metal-binding</keyword>
<dbReference type="InterPro" id="IPR011032">
    <property type="entry name" value="GroES-like_sf"/>
</dbReference>
<dbReference type="PROSITE" id="PS00059">
    <property type="entry name" value="ADH_ZINC"/>
    <property type="match status" value="1"/>
</dbReference>
<feature type="region of interest" description="Disordered" evidence="7">
    <location>
        <begin position="331"/>
        <end position="355"/>
    </location>
</feature>
<evidence type="ECO:0000256" key="6">
    <source>
        <dbReference type="RuleBase" id="RU361277"/>
    </source>
</evidence>
<comment type="caution">
    <text evidence="9">The sequence shown here is derived from an EMBL/GenBank/DDBJ whole genome shotgun (WGS) entry which is preliminary data.</text>
</comment>
<name>A0ABT1JL59_ACTCY</name>
<dbReference type="InterPro" id="IPR002328">
    <property type="entry name" value="ADH_Zn_CS"/>
</dbReference>
<accession>A0ABT1JL59</accession>
<dbReference type="PANTHER" id="PTHR43161:SF9">
    <property type="entry name" value="SORBITOL DEHYDROGENASE"/>
    <property type="match status" value="1"/>
</dbReference>
<evidence type="ECO:0000256" key="5">
    <source>
        <dbReference type="ARBA" id="ARBA00023002"/>
    </source>
</evidence>
<dbReference type="PANTHER" id="PTHR43161">
    <property type="entry name" value="SORBITOL DEHYDROGENASE"/>
    <property type="match status" value="1"/>
</dbReference>
<gene>
    <name evidence="9" type="ORF">G443_003515</name>
</gene>
<keyword evidence="4 6" id="KW-0862">Zinc</keyword>
<organism evidence="9 10">
    <name type="scientific">Actinoalloteichus caeruleus DSM 43889</name>
    <dbReference type="NCBI Taxonomy" id="1120930"/>
    <lineage>
        <taxon>Bacteria</taxon>
        <taxon>Bacillati</taxon>
        <taxon>Actinomycetota</taxon>
        <taxon>Actinomycetes</taxon>
        <taxon>Pseudonocardiales</taxon>
        <taxon>Pseudonocardiaceae</taxon>
        <taxon>Actinoalloteichus</taxon>
        <taxon>Actinoalloteichus cyanogriseus</taxon>
    </lineage>
</organism>
<evidence type="ECO:0000256" key="3">
    <source>
        <dbReference type="ARBA" id="ARBA00022723"/>
    </source>
</evidence>
<dbReference type="RefSeq" id="WP_030226646.1">
    <property type="nucleotide sequence ID" value="NZ_AUBJ02000001.1"/>
</dbReference>
<evidence type="ECO:0000313" key="10">
    <source>
        <dbReference type="Proteomes" id="UP000791080"/>
    </source>
</evidence>
<dbReference type="Gene3D" id="3.90.180.10">
    <property type="entry name" value="Medium-chain alcohol dehydrogenases, catalytic domain"/>
    <property type="match status" value="1"/>
</dbReference>
<dbReference type="Proteomes" id="UP000791080">
    <property type="component" value="Unassembled WGS sequence"/>
</dbReference>
<evidence type="ECO:0000256" key="1">
    <source>
        <dbReference type="ARBA" id="ARBA00001947"/>
    </source>
</evidence>
<dbReference type="InterPro" id="IPR045306">
    <property type="entry name" value="SDH-like"/>
</dbReference>
<dbReference type="InterPro" id="IPR013154">
    <property type="entry name" value="ADH-like_N"/>
</dbReference>
<protein>
    <submittedName>
        <fullName evidence="9">L-iditol 2-dehydrogenase</fullName>
    </submittedName>
</protein>
<sequence length="355" mass="37077">MTRQRVAVLDRVGHVRTEEREVPEPGVGQVLVRVAAVGVCGSDVHYYEHGRIGDFVVDSPLVLGHEASGTVVRLGPEVLGPEVGQRVALEPQSTCDRCEQCARGRYNLCPNVVFFATPPVDGAFAEYVVVDARRAHPVPDGLSDEAAALIEPLAVAVHATAKARVEPGQSVLVSGAGPVGLLCAQVALARGAGRVTVTDVNEHRLRVAARLGAHQVLNVAEEPDADVAPAEVVLECSGAARAVEWSVRRAAPAGTVVLVGMGATVTLPLDLIQARELWITGTFRYAHAYPAAIALASSGAVELDDLVTGRFDLDGVEDALLSARRDPTALKSVVSPGGLSRASAPTTSDRAGEQA</sequence>
<comment type="similarity">
    <text evidence="2 6">Belongs to the zinc-containing alcohol dehydrogenase family.</text>
</comment>
<reference evidence="9 10" key="2">
    <citation type="submission" date="2022-06" db="EMBL/GenBank/DDBJ databases">
        <title>Genomic Encyclopedia of Type Strains, Phase I: the one thousand microbial genomes (KMG-I) project.</title>
        <authorList>
            <person name="Kyrpides N."/>
        </authorList>
    </citation>
    <scope>NUCLEOTIDE SEQUENCE [LARGE SCALE GENOMIC DNA]</scope>
    <source>
        <strain evidence="9 10">DSM 43889</strain>
    </source>
</reference>
<dbReference type="Gene3D" id="3.40.50.720">
    <property type="entry name" value="NAD(P)-binding Rossmann-like Domain"/>
    <property type="match status" value="1"/>
</dbReference>